<dbReference type="InterPro" id="IPR040794">
    <property type="entry name" value="CE2_N"/>
</dbReference>
<dbReference type="PANTHER" id="PTHR37834:SF2">
    <property type="entry name" value="ESTERASE, SGNH HYDROLASE-TYPE"/>
    <property type="match status" value="1"/>
</dbReference>
<accession>A0A1G4TVY3</accession>
<feature type="chain" id="PRO_5011614120" evidence="1">
    <location>
        <begin position="20"/>
        <end position="387"/>
    </location>
</feature>
<dbReference type="InterPro" id="IPR037461">
    <property type="entry name" value="CtCE2-like_dom"/>
</dbReference>
<evidence type="ECO:0000256" key="1">
    <source>
        <dbReference type="SAM" id="SignalP"/>
    </source>
</evidence>
<organism evidence="4 5">
    <name type="scientific">Asticcacaulis taihuensis</name>
    <dbReference type="NCBI Taxonomy" id="260084"/>
    <lineage>
        <taxon>Bacteria</taxon>
        <taxon>Pseudomonadati</taxon>
        <taxon>Pseudomonadota</taxon>
        <taxon>Alphaproteobacteria</taxon>
        <taxon>Caulobacterales</taxon>
        <taxon>Caulobacteraceae</taxon>
        <taxon>Asticcacaulis</taxon>
    </lineage>
</organism>
<dbReference type="AlphaFoldDB" id="A0A1G4TVY3"/>
<dbReference type="OrthoDB" id="9801375at2"/>
<evidence type="ECO:0000259" key="2">
    <source>
        <dbReference type="Pfam" id="PF13472"/>
    </source>
</evidence>
<reference evidence="5" key="1">
    <citation type="submission" date="2016-10" db="EMBL/GenBank/DDBJ databases">
        <authorList>
            <person name="Varghese N."/>
            <person name="Submissions S."/>
        </authorList>
    </citation>
    <scope>NUCLEOTIDE SEQUENCE [LARGE SCALE GENOMIC DNA]</scope>
    <source>
        <strain evidence="5">CGMCC 1.3431</strain>
    </source>
</reference>
<feature type="signal peptide" evidence="1">
    <location>
        <begin position="1"/>
        <end position="19"/>
    </location>
</feature>
<name>A0A1G4TVY3_9CAUL</name>
<gene>
    <name evidence="4" type="ORF">SAMN02927928_0184</name>
</gene>
<dbReference type="InterPro" id="IPR013830">
    <property type="entry name" value="SGNH_hydro"/>
</dbReference>
<dbReference type="Gene3D" id="3.40.50.1110">
    <property type="entry name" value="SGNH hydrolase"/>
    <property type="match status" value="1"/>
</dbReference>
<keyword evidence="5" id="KW-1185">Reference proteome</keyword>
<dbReference type="Pfam" id="PF13472">
    <property type="entry name" value="Lipase_GDSL_2"/>
    <property type="match status" value="1"/>
</dbReference>
<dbReference type="SUPFAM" id="SSF52266">
    <property type="entry name" value="SGNH hydrolase"/>
    <property type="match status" value="1"/>
</dbReference>
<dbReference type="Gene3D" id="2.60.120.260">
    <property type="entry name" value="Galactose-binding domain-like"/>
    <property type="match status" value="1"/>
</dbReference>
<dbReference type="CDD" id="cd01831">
    <property type="entry name" value="Endoglucanase_E_like"/>
    <property type="match status" value="1"/>
</dbReference>
<evidence type="ECO:0000313" key="5">
    <source>
        <dbReference type="Proteomes" id="UP000199150"/>
    </source>
</evidence>
<evidence type="ECO:0000313" key="4">
    <source>
        <dbReference type="EMBL" id="SCW84855.1"/>
    </source>
</evidence>
<feature type="domain" description="Carbohydrate esterase 2 N-terminal" evidence="3">
    <location>
        <begin position="57"/>
        <end position="150"/>
    </location>
</feature>
<dbReference type="PANTHER" id="PTHR37834">
    <property type="entry name" value="GDSL-LIKE LIPASE/ACYLHYDROLASE DOMAIN PROTEIN (AFU_ORTHOLOGUE AFUA_2G00620)"/>
    <property type="match status" value="1"/>
</dbReference>
<sequence>MRIGAGLILTALLATGAYAEPPKLETLPQVPAGYIKIAQSIHGRYTNADALNSVLAGKASVDDDLPISFQWPGIYIEAEFGGPEIVINFDNTTDAFTVFIDGEESAKVVKPGDKVYRLSGLAQGWHRLRIEKNDESQDTVGTFGNMWIGPKEDFRWPQPRTRQIEFIGDSYTAGYGNTSPKRECTQAEIWATTDTQAAFGPLTAKHYDADYQINAYSGIGIVRNYNGVAPKRNMPLLYRSALIEDETVHPYNNPQWNPAIVVIALGGNDFSTPVHAGEKWASEDALTADYIASYVAFVQQIRASHPDARFILMNYGEARVGAAITEVIKRLNAAGETRVAALDVGGGFALTGCDWHLNTTDDKRISASLIAYIDAHPELWPNPEKAK</sequence>
<dbReference type="RefSeq" id="WP_090650961.1">
    <property type="nucleotide sequence ID" value="NZ_CBCRYE010000012.1"/>
</dbReference>
<feature type="domain" description="SGNH hydrolase-type esterase" evidence="2">
    <location>
        <begin position="166"/>
        <end position="341"/>
    </location>
</feature>
<dbReference type="GO" id="GO:0052689">
    <property type="term" value="F:carboxylic ester hydrolase activity"/>
    <property type="evidence" value="ECO:0007669"/>
    <property type="project" value="InterPro"/>
</dbReference>
<dbReference type="Proteomes" id="UP000199150">
    <property type="component" value="Unassembled WGS sequence"/>
</dbReference>
<protein>
    <submittedName>
        <fullName evidence="4">GDSL-like Lipase/Acylhydrolase family protein</fullName>
    </submittedName>
</protein>
<keyword evidence="1" id="KW-0732">Signal</keyword>
<dbReference type="Pfam" id="PF17996">
    <property type="entry name" value="CE2_N"/>
    <property type="match status" value="1"/>
</dbReference>
<evidence type="ECO:0000259" key="3">
    <source>
        <dbReference type="Pfam" id="PF17996"/>
    </source>
</evidence>
<dbReference type="InterPro" id="IPR052762">
    <property type="entry name" value="PCW_deacetylase/CE"/>
</dbReference>
<dbReference type="STRING" id="260084.SAMN02927928_0184"/>
<dbReference type="EMBL" id="FMTS01000013">
    <property type="protein sequence ID" value="SCW84855.1"/>
    <property type="molecule type" value="Genomic_DNA"/>
</dbReference>
<proteinExistence type="predicted"/>
<keyword evidence="4" id="KW-0378">Hydrolase</keyword>
<dbReference type="InterPro" id="IPR036514">
    <property type="entry name" value="SGNH_hydro_sf"/>
</dbReference>